<evidence type="ECO:0000313" key="3">
    <source>
        <dbReference type="EMBL" id="GIL70752.1"/>
    </source>
</evidence>
<keyword evidence="1" id="KW-1133">Transmembrane helix</keyword>
<dbReference type="SUPFAM" id="SSF47473">
    <property type="entry name" value="EF-hand"/>
    <property type="match status" value="1"/>
</dbReference>
<dbReference type="PROSITE" id="PS50222">
    <property type="entry name" value="EF_HAND_2"/>
    <property type="match status" value="1"/>
</dbReference>
<keyword evidence="1" id="KW-0812">Transmembrane</keyword>
<dbReference type="Proteomes" id="UP000747110">
    <property type="component" value="Unassembled WGS sequence"/>
</dbReference>
<keyword evidence="5" id="KW-1185">Reference proteome</keyword>
<dbReference type="EMBL" id="BNCP01000002">
    <property type="protein sequence ID" value="GIL70752.1"/>
    <property type="molecule type" value="Genomic_DNA"/>
</dbReference>
<dbReference type="EMBL" id="BNCQ01000005">
    <property type="protein sequence ID" value="GIL98477.1"/>
    <property type="molecule type" value="Genomic_DNA"/>
</dbReference>
<keyword evidence="1" id="KW-0472">Membrane</keyword>
<name>A0A8J4BYK8_9CHLO</name>
<accession>A0A8J4BYK8</accession>
<comment type="caution">
    <text evidence="3">The sequence shown here is derived from an EMBL/GenBank/DDBJ whole genome shotgun (WGS) entry which is preliminary data.</text>
</comment>
<evidence type="ECO:0000256" key="1">
    <source>
        <dbReference type="SAM" id="Phobius"/>
    </source>
</evidence>
<feature type="transmembrane region" description="Helical" evidence="1">
    <location>
        <begin position="149"/>
        <end position="172"/>
    </location>
</feature>
<organism evidence="3 5">
    <name type="scientific">Volvox reticuliferus</name>
    <dbReference type="NCBI Taxonomy" id="1737510"/>
    <lineage>
        <taxon>Eukaryota</taxon>
        <taxon>Viridiplantae</taxon>
        <taxon>Chlorophyta</taxon>
        <taxon>core chlorophytes</taxon>
        <taxon>Chlorophyceae</taxon>
        <taxon>CS clade</taxon>
        <taxon>Chlamydomonadales</taxon>
        <taxon>Volvocaceae</taxon>
        <taxon>Volvox</taxon>
    </lineage>
</organism>
<feature type="domain" description="EF-hand" evidence="2">
    <location>
        <begin position="71"/>
        <end position="106"/>
    </location>
</feature>
<evidence type="ECO:0000259" key="2">
    <source>
        <dbReference type="PROSITE" id="PS50222"/>
    </source>
</evidence>
<dbReference type="InterPro" id="IPR002048">
    <property type="entry name" value="EF_hand_dom"/>
</dbReference>
<feature type="transmembrane region" description="Helical" evidence="1">
    <location>
        <begin position="119"/>
        <end position="137"/>
    </location>
</feature>
<proteinExistence type="predicted"/>
<dbReference type="GO" id="GO:0005509">
    <property type="term" value="F:calcium ion binding"/>
    <property type="evidence" value="ECO:0007669"/>
    <property type="project" value="InterPro"/>
</dbReference>
<reference evidence="3" key="1">
    <citation type="journal article" date="2021" name="Proc. Natl. Acad. Sci. U.S.A.">
        <title>Three genomes in the algal genus Volvox reveal the fate of a haploid sex-determining region after a transition to homothallism.</title>
        <authorList>
            <person name="Yamamoto K."/>
            <person name="Hamaji T."/>
            <person name="Kawai-Toyooka H."/>
            <person name="Matsuzaki R."/>
            <person name="Takahashi F."/>
            <person name="Nishimura Y."/>
            <person name="Kawachi M."/>
            <person name="Noguchi H."/>
            <person name="Minakuchi Y."/>
            <person name="Umen J.G."/>
            <person name="Toyoda A."/>
            <person name="Nozaki H."/>
        </authorList>
    </citation>
    <scope>NUCLEOTIDE SEQUENCE</scope>
    <source>
        <strain evidence="4">NIES-3785</strain>
        <strain evidence="3">NIES-3786</strain>
    </source>
</reference>
<evidence type="ECO:0000313" key="5">
    <source>
        <dbReference type="Proteomes" id="UP000747110"/>
    </source>
</evidence>
<evidence type="ECO:0000313" key="4">
    <source>
        <dbReference type="EMBL" id="GIL98477.1"/>
    </source>
</evidence>
<protein>
    <recommendedName>
        <fullName evidence="2">EF-hand domain-containing protein</fullName>
    </recommendedName>
</protein>
<dbReference type="OrthoDB" id="531060at2759"/>
<sequence length="193" mass="21160">MPELIQAVHDKVRNFVRNSEQFKRVCESTFDSVDYRSAGRVSLDEAASCVEALFGELERACKEYGIVLDPLTSDNVRAIFRECDYDSNATLDRVEFQDFYASVVTYAAMKACAGFGRKYGVGMLGGIVGLVLVKAAVRRLPVVGLIASPLLGLLPTLIVGPFLGIAVVYGISQDDLFAIRNKLFPPKQGPMRD</sequence>
<dbReference type="InterPro" id="IPR011992">
    <property type="entry name" value="EF-hand-dom_pair"/>
</dbReference>
<dbReference type="AlphaFoldDB" id="A0A8J4BYK8"/>
<dbReference type="Proteomes" id="UP000722791">
    <property type="component" value="Unassembled WGS sequence"/>
</dbReference>
<dbReference type="Gene3D" id="1.10.238.10">
    <property type="entry name" value="EF-hand"/>
    <property type="match status" value="1"/>
</dbReference>
<gene>
    <name evidence="3" type="ORF">Vretifemale_1463</name>
    <name evidence="4" type="ORF">Vretimale_3804</name>
</gene>